<evidence type="ECO:0008006" key="8">
    <source>
        <dbReference type="Google" id="ProtNLM"/>
    </source>
</evidence>
<feature type="compositionally biased region" description="Acidic residues" evidence="3">
    <location>
        <begin position="432"/>
        <end position="442"/>
    </location>
</feature>
<feature type="compositionally biased region" description="Low complexity" evidence="3">
    <location>
        <begin position="380"/>
        <end position="404"/>
    </location>
</feature>
<dbReference type="EMBL" id="MCGR01000030">
    <property type="protein sequence ID" value="ORY78094.1"/>
    <property type="molecule type" value="Genomic_DNA"/>
</dbReference>
<dbReference type="SMART" id="SM00853">
    <property type="entry name" value="MutL_C"/>
    <property type="match status" value="1"/>
</dbReference>
<dbReference type="GO" id="GO:0005524">
    <property type="term" value="F:ATP binding"/>
    <property type="evidence" value="ECO:0007669"/>
    <property type="project" value="InterPro"/>
</dbReference>
<dbReference type="SUPFAM" id="SSF54211">
    <property type="entry name" value="Ribosomal protein S5 domain 2-like"/>
    <property type="match status" value="1"/>
</dbReference>
<dbReference type="Gene3D" id="3.30.565.10">
    <property type="entry name" value="Histidine kinase-like ATPase, C-terminal domain"/>
    <property type="match status" value="1"/>
</dbReference>
<dbReference type="Gene3D" id="3.30.230.10">
    <property type="match status" value="1"/>
</dbReference>
<dbReference type="SUPFAM" id="SSF55874">
    <property type="entry name" value="ATPase domain of HSP90 chaperone/DNA topoisomerase II/histidine kinase"/>
    <property type="match status" value="1"/>
</dbReference>
<dbReference type="GO" id="GO:0030983">
    <property type="term" value="F:mismatched DNA binding"/>
    <property type="evidence" value="ECO:0007669"/>
    <property type="project" value="InterPro"/>
</dbReference>
<proteinExistence type="inferred from homology"/>
<comment type="caution">
    <text evidence="6">The sequence shown here is derived from an EMBL/GenBank/DDBJ whole genome shotgun (WGS) entry which is preliminary data.</text>
</comment>
<dbReference type="OrthoDB" id="10263226at2759"/>
<dbReference type="PROSITE" id="PS00058">
    <property type="entry name" value="DNA_MISMATCH_REPAIR_1"/>
    <property type="match status" value="1"/>
</dbReference>
<dbReference type="SMART" id="SM01340">
    <property type="entry name" value="DNA_mis_repair"/>
    <property type="match status" value="1"/>
</dbReference>
<feature type="domain" description="MutL C-terminal dimerisation" evidence="4">
    <location>
        <begin position="785"/>
        <end position="940"/>
    </location>
</feature>
<dbReference type="GO" id="GO:0032389">
    <property type="term" value="C:MutLalpha complex"/>
    <property type="evidence" value="ECO:0007669"/>
    <property type="project" value="TreeGrafter"/>
</dbReference>
<gene>
    <name evidence="6" type="ORF">BCR35DRAFT_305273</name>
</gene>
<keyword evidence="2" id="KW-0227">DNA damage</keyword>
<dbReference type="Pfam" id="PF08676">
    <property type="entry name" value="MutL_C"/>
    <property type="match status" value="1"/>
</dbReference>
<reference evidence="6 7" key="1">
    <citation type="submission" date="2016-07" db="EMBL/GenBank/DDBJ databases">
        <title>Pervasive Adenine N6-methylation of Active Genes in Fungi.</title>
        <authorList>
            <consortium name="DOE Joint Genome Institute"/>
            <person name="Mondo S.J."/>
            <person name="Dannebaum R.O."/>
            <person name="Kuo R.C."/>
            <person name="Labutti K."/>
            <person name="Haridas S."/>
            <person name="Kuo A."/>
            <person name="Salamov A."/>
            <person name="Ahrendt S.R."/>
            <person name="Lipzen A."/>
            <person name="Sullivan W."/>
            <person name="Andreopoulos W.B."/>
            <person name="Clum A."/>
            <person name="Lindquist E."/>
            <person name="Daum C."/>
            <person name="Ramamoorthy G.K."/>
            <person name="Gryganskyi A."/>
            <person name="Culley D."/>
            <person name="Magnuson J.K."/>
            <person name="James T.Y."/>
            <person name="O'Malley M.A."/>
            <person name="Stajich J.E."/>
            <person name="Spatafora J.W."/>
            <person name="Visel A."/>
            <person name="Grigoriev I.V."/>
        </authorList>
    </citation>
    <scope>NUCLEOTIDE SEQUENCE [LARGE SCALE GENOMIC DNA]</scope>
    <source>
        <strain evidence="6 7">62-1032</strain>
    </source>
</reference>
<evidence type="ECO:0000259" key="4">
    <source>
        <dbReference type="SMART" id="SM00853"/>
    </source>
</evidence>
<dbReference type="GO" id="GO:0016887">
    <property type="term" value="F:ATP hydrolysis activity"/>
    <property type="evidence" value="ECO:0007669"/>
    <property type="project" value="InterPro"/>
</dbReference>
<dbReference type="CDD" id="cd03484">
    <property type="entry name" value="MutL_Trans_hPMS_2_like"/>
    <property type="match status" value="1"/>
</dbReference>
<dbReference type="FunCoup" id="A0A1Y2F3N0">
    <property type="interactions" value="377"/>
</dbReference>
<organism evidence="6 7">
    <name type="scientific">Leucosporidium creatinivorum</name>
    <dbReference type="NCBI Taxonomy" id="106004"/>
    <lineage>
        <taxon>Eukaryota</taxon>
        <taxon>Fungi</taxon>
        <taxon>Dikarya</taxon>
        <taxon>Basidiomycota</taxon>
        <taxon>Pucciniomycotina</taxon>
        <taxon>Microbotryomycetes</taxon>
        <taxon>Leucosporidiales</taxon>
        <taxon>Leucosporidium</taxon>
    </lineage>
</organism>
<dbReference type="InParanoid" id="A0A1Y2F3N0"/>
<feature type="compositionally biased region" description="Acidic residues" evidence="3">
    <location>
        <begin position="405"/>
        <end position="415"/>
    </location>
</feature>
<dbReference type="InterPro" id="IPR037198">
    <property type="entry name" value="MutL_C_sf"/>
</dbReference>
<dbReference type="InterPro" id="IPR013507">
    <property type="entry name" value="DNA_mismatch_S5_2-like"/>
</dbReference>
<feature type="compositionally biased region" description="Polar residues" evidence="3">
    <location>
        <begin position="366"/>
        <end position="379"/>
    </location>
</feature>
<evidence type="ECO:0000256" key="1">
    <source>
        <dbReference type="ARBA" id="ARBA00006082"/>
    </source>
</evidence>
<dbReference type="Pfam" id="PF01119">
    <property type="entry name" value="DNA_mis_repair"/>
    <property type="match status" value="1"/>
</dbReference>
<dbReference type="PANTHER" id="PTHR10073">
    <property type="entry name" value="DNA MISMATCH REPAIR PROTEIN MLH, PMS, MUTL"/>
    <property type="match status" value="1"/>
</dbReference>
<protein>
    <recommendedName>
        <fullName evidence="8">DNA mismatch repair protein MutL</fullName>
    </recommendedName>
</protein>
<dbReference type="GO" id="GO:0006298">
    <property type="term" value="P:mismatch repair"/>
    <property type="evidence" value="ECO:0007669"/>
    <property type="project" value="InterPro"/>
</dbReference>
<sequence length="988" mass="106703">MSIQAIDHSSIHRLTSGQVVIDLQTAVKELLENALDAGATSVVIQFREHGVESIEVQDNGRGISEENWAGIALKHHTSKLTSFADLDSVATLGFRGEALSSLCGTATLSIITATAETVPAGTNLSFAHSGECIVGGKAARSKGTTVVVKELFKALPVRRKELIKNAKREFGKAVDLVQSYALIKTGCRFEVKNVVKGKSSTHLQTPPAASVRANFSSIFSPKSLVTMMDLDLDLDVEADKSVLKWSEDRSGRSTQVLVKGLVSKPTTGNGRTASNRQFFYVNGRPFAPAKVAKAFNEVYKTFNTGSFPAIVADFQLPPDAYDVNVSPDKRTIFLHSEGNLITALKAALEEIFQPSRSTFAMSTIGASTSKDSASSLKRISSTASKPATSSSPPRSSKTASTPAPSDDEKDEDEDPQPVKKKRRTSSTSQEVDSIDIEMEDGENGQIEPSAQRESPAPTTSQATPTGDLEEEPTPLFNAVPDGSSPPPSPRRQASLSPAASAAPRERSPSPVNRSPSPAPPAKVLRQITLDTSQASWARKSTASAGDSVQAASTVKKSFKSSIRQYLNPTQRGAEEDEVEEEEEELDVVGEEDEEEQRKDELEGEDEGADEGARQEEESRAEIAPSQVIPTQVAEDSDDDGLLVVESSYRAPSTVAEEEDDDDDIEIVEGSCNCARSGKHEHDGDSQMEEEALAQERMEHLASLDAADSSTPLPNAPPAPRSGLSFDLGSIVADWTTRPLPNAPRQPSADAETTVLVGAGLHQDSDEAEATLSRVVTKGDFESMKVIGQFNHAFIIARRKVSGSEGHELQDDLFIVDQHASDEKYNFERLQVDTVIQSQRLIQPRSLNLPSHDEITAMEHLELLRLNGFEVLVDEDADVGERVKLLAQPVSKDTVFGVEDFEELLELIKSSSTGEIVRPSKARKMFASRACRRSVMFGKPLTSNQMTTSCPHGRPTLRWLAGLGDVSAKDRRADIASVIGAYEPEGATQ</sequence>
<dbReference type="GO" id="GO:0140664">
    <property type="term" value="F:ATP-dependent DNA damage sensor activity"/>
    <property type="evidence" value="ECO:0007669"/>
    <property type="project" value="InterPro"/>
</dbReference>
<feature type="compositionally biased region" description="Low complexity" evidence="3">
    <location>
        <begin position="454"/>
        <end position="465"/>
    </location>
</feature>
<dbReference type="Gene3D" id="3.30.1540.20">
    <property type="entry name" value="MutL, C-terminal domain, dimerisation subdomain"/>
    <property type="match status" value="2"/>
</dbReference>
<name>A0A1Y2F3N0_9BASI</name>
<dbReference type="InterPro" id="IPR014790">
    <property type="entry name" value="MutL_C"/>
</dbReference>
<dbReference type="Pfam" id="PF13589">
    <property type="entry name" value="HATPase_c_3"/>
    <property type="match status" value="1"/>
</dbReference>
<dbReference type="InterPro" id="IPR014721">
    <property type="entry name" value="Ribsml_uS5_D2-typ_fold_subgr"/>
</dbReference>
<evidence type="ECO:0000256" key="2">
    <source>
        <dbReference type="ARBA" id="ARBA00022763"/>
    </source>
</evidence>
<keyword evidence="7" id="KW-1185">Reference proteome</keyword>
<feature type="compositionally biased region" description="Basic and acidic residues" evidence="3">
    <location>
        <begin position="610"/>
        <end position="620"/>
    </location>
</feature>
<feature type="compositionally biased region" description="Polar residues" evidence="3">
    <location>
        <begin position="528"/>
        <end position="570"/>
    </location>
</feature>
<dbReference type="PANTHER" id="PTHR10073:SF52">
    <property type="entry name" value="MISMATCH REPAIR ENDONUCLEASE PMS2"/>
    <property type="match status" value="1"/>
</dbReference>
<feature type="compositionally biased region" description="Acidic residues" evidence="3">
    <location>
        <begin position="655"/>
        <end position="666"/>
    </location>
</feature>
<feature type="domain" description="DNA mismatch repair protein S5" evidence="5">
    <location>
        <begin position="215"/>
        <end position="353"/>
    </location>
</feature>
<evidence type="ECO:0000313" key="6">
    <source>
        <dbReference type="EMBL" id="ORY78094.1"/>
    </source>
</evidence>
<dbReference type="CDD" id="cd16926">
    <property type="entry name" value="HATPase_MutL-MLH-PMS-like"/>
    <property type="match status" value="1"/>
</dbReference>
<dbReference type="FunFam" id="3.30.565.10:FF:000014">
    <property type="entry name" value="Mismatch repair endonuclease pms1, putative"/>
    <property type="match status" value="1"/>
</dbReference>
<evidence type="ECO:0000313" key="7">
    <source>
        <dbReference type="Proteomes" id="UP000193467"/>
    </source>
</evidence>
<feature type="compositionally biased region" description="Low complexity" evidence="3">
    <location>
        <begin position="490"/>
        <end position="515"/>
    </location>
</feature>
<accession>A0A1Y2F3N0</accession>
<dbReference type="AlphaFoldDB" id="A0A1Y2F3N0"/>
<dbReference type="InterPro" id="IPR038973">
    <property type="entry name" value="MutL/Mlh/Pms-like"/>
</dbReference>
<dbReference type="InterPro" id="IPR036890">
    <property type="entry name" value="HATPase_C_sf"/>
</dbReference>
<evidence type="ECO:0000256" key="3">
    <source>
        <dbReference type="SAM" id="MobiDB-lite"/>
    </source>
</evidence>
<feature type="region of interest" description="Disordered" evidence="3">
    <location>
        <begin position="366"/>
        <end position="691"/>
    </location>
</feature>
<dbReference type="NCBIfam" id="TIGR00585">
    <property type="entry name" value="mutl"/>
    <property type="match status" value="1"/>
</dbReference>
<dbReference type="InterPro" id="IPR042120">
    <property type="entry name" value="MutL_C_dimsub"/>
</dbReference>
<dbReference type="InterPro" id="IPR020568">
    <property type="entry name" value="Ribosomal_Su5_D2-typ_SF"/>
</dbReference>
<dbReference type="STRING" id="106004.A0A1Y2F3N0"/>
<evidence type="ECO:0000259" key="5">
    <source>
        <dbReference type="SMART" id="SM01340"/>
    </source>
</evidence>
<dbReference type="InterPro" id="IPR014762">
    <property type="entry name" value="DNA_mismatch_repair_CS"/>
</dbReference>
<dbReference type="GO" id="GO:0061982">
    <property type="term" value="P:meiosis I cell cycle process"/>
    <property type="evidence" value="ECO:0007669"/>
    <property type="project" value="UniProtKB-ARBA"/>
</dbReference>
<comment type="similarity">
    <text evidence="1">Belongs to the DNA mismatch repair MutL/HexB family.</text>
</comment>
<feature type="compositionally biased region" description="Acidic residues" evidence="3">
    <location>
        <begin position="574"/>
        <end position="594"/>
    </location>
</feature>
<dbReference type="Proteomes" id="UP000193467">
    <property type="component" value="Unassembled WGS sequence"/>
</dbReference>
<dbReference type="InterPro" id="IPR002099">
    <property type="entry name" value="MutL/Mlh/PMS"/>
</dbReference>
<dbReference type="SUPFAM" id="SSF118116">
    <property type="entry name" value="DNA mismatch repair protein MutL"/>
    <property type="match status" value="1"/>
</dbReference>